<evidence type="ECO:0000313" key="9">
    <source>
        <dbReference type="Proteomes" id="UP000503339"/>
    </source>
</evidence>
<evidence type="ECO:0000256" key="5">
    <source>
        <dbReference type="ARBA" id="ARBA00033748"/>
    </source>
</evidence>
<keyword evidence="9" id="KW-1185">Reference proteome</keyword>
<evidence type="ECO:0000256" key="3">
    <source>
        <dbReference type="ARBA" id="ARBA00023002"/>
    </source>
</evidence>
<dbReference type="RefSeq" id="WP_081294147.1">
    <property type="nucleotide sequence ID" value="NZ_CP033361.1"/>
</dbReference>
<dbReference type="InterPro" id="IPR036661">
    <property type="entry name" value="Luciferase-like_sf"/>
</dbReference>
<evidence type="ECO:0000313" key="8">
    <source>
        <dbReference type="EMBL" id="QKC74427.1"/>
    </source>
</evidence>
<dbReference type="InterPro" id="IPR016215">
    <property type="entry name" value="NTA_MOA"/>
</dbReference>
<dbReference type="PIRSF" id="PIRSF000337">
    <property type="entry name" value="NTA_MOA"/>
    <property type="match status" value="1"/>
</dbReference>
<sequence>MDNGTTMHLAVSLLPGAAGSGDGPAFSHLASFAQKAEAAMLDMVLLADSAPDTANGPVPFEATTLLAALATVTKRIGLVAAASTVAHQPYNLARRFASLDIISHGRAGWNATMAQSAGEAANFSRPEGFSDADFRRRSEEYIGIVQGLWQGWDADALLFDKSGGRFHDPEKMHLLDHKGEFFSVRGPLNVARSPQDTPVLVLSGLSEPDLDNAARTADVIFMDSGSVESTKIRFDDLKRRVAARGRDPDAVKMLATVPLAADETPTTVADRLETQFRAKSCDGFNIRLPARHPALDDFAERVLPELRRRGLVRETYRGATLRAHLGLAGGGDQ</sequence>
<comment type="similarity">
    <text evidence="5">Belongs to the NtaA/SnaA/DszA monooxygenase family.</text>
</comment>
<dbReference type="EMBL" id="CP033361">
    <property type="protein sequence ID" value="QKC74427.1"/>
    <property type="molecule type" value="Genomic_DNA"/>
</dbReference>
<evidence type="ECO:0000256" key="2">
    <source>
        <dbReference type="ARBA" id="ARBA00022643"/>
    </source>
</evidence>
<dbReference type="KEGG" id="merd:EB233_01840"/>
<protein>
    <submittedName>
        <fullName evidence="8">LLM class flavin-dependent oxidoreductase</fullName>
    </submittedName>
</protein>
<accession>A0A6M7UF87</accession>
<name>A0A6M7UF87_9HYPH</name>
<gene>
    <name evidence="8" type="ORF">EB233_01840</name>
</gene>
<proteinExistence type="inferred from homology"/>
<keyword evidence="4" id="KW-0503">Monooxygenase</keyword>
<organism evidence="8 9">
    <name type="scientific">Mesorhizobium erdmanii</name>
    <dbReference type="NCBI Taxonomy" id="1777866"/>
    <lineage>
        <taxon>Bacteria</taxon>
        <taxon>Pseudomonadati</taxon>
        <taxon>Pseudomonadota</taxon>
        <taxon>Alphaproteobacteria</taxon>
        <taxon>Hyphomicrobiales</taxon>
        <taxon>Phyllobacteriaceae</taxon>
        <taxon>Mesorhizobium</taxon>
    </lineage>
</organism>
<evidence type="ECO:0000256" key="6">
    <source>
        <dbReference type="PIRSR" id="PIRSR000337-1"/>
    </source>
</evidence>
<dbReference type="Pfam" id="PF00296">
    <property type="entry name" value="Bac_luciferase"/>
    <property type="match status" value="1"/>
</dbReference>
<dbReference type="PANTHER" id="PTHR30011">
    <property type="entry name" value="ALKANESULFONATE MONOOXYGENASE-RELATED"/>
    <property type="match status" value="1"/>
</dbReference>
<evidence type="ECO:0000256" key="1">
    <source>
        <dbReference type="ARBA" id="ARBA00022630"/>
    </source>
</evidence>
<dbReference type="GO" id="GO:0016705">
    <property type="term" value="F:oxidoreductase activity, acting on paired donors, with incorporation or reduction of molecular oxygen"/>
    <property type="evidence" value="ECO:0007669"/>
    <property type="project" value="InterPro"/>
</dbReference>
<reference evidence="8 9" key="1">
    <citation type="submission" date="2018-10" db="EMBL/GenBank/DDBJ databases">
        <authorList>
            <person name="Perry B.J."/>
            <person name="Sullivan J.T."/>
            <person name="Murphy R.J.T."/>
            <person name="Ramsay J.P."/>
            <person name="Ronson C.W."/>
        </authorList>
    </citation>
    <scope>NUCLEOTIDE SEQUENCE [LARGE SCALE GENOMIC DNA]</scope>
    <source>
        <strain evidence="8 9">NZP2014</strain>
    </source>
</reference>
<feature type="domain" description="Luciferase-like" evidence="7">
    <location>
        <begin position="8"/>
        <end position="278"/>
    </location>
</feature>
<dbReference type="PANTHER" id="PTHR30011:SF16">
    <property type="entry name" value="C2H2 FINGER DOMAIN TRANSCRIPTION FACTOR (EUROFUNG)-RELATED"/>
    <property type="match status" value="1"/>
</dbReference>
<dbReference type="GO" id="GO:0004497">
    <property type="term" value="F:monooxygenase activity"/>
    <property type="evidence" value="ECO:0007669"/>
    <property type="project" value="UniProtKB-KW"/>
</dbReference>
<evidence type="ECO:0000256" key="4">
    <source>
        <dbReference type="ARBA" id="ARBA00023033"/>
    </source>
</evidence>
<dbReference type="Gene3D" id="3.20.20.30">
    <property type="entry name" value="Luciferase-like domain"/>
    <property type="match status" value="1"/>
</dbReference>
<feature type="binding site" evidence="6">
    <location>
        <position position="206"/>
    </location>
    <ligand>
        <name>FMN</name>
        <dbReference type="ChEBI" id="CHEBI:58210"/>
    </ligand>
</feature>
<dbReference type="AlphaFoldDB" id="A0A6M7UF87"/>
<feature type="binding site" evidence="6">
    <location>
        <position position="48"/>
    </location>
    <ligand>
        <name>FMN</name>
        <dbReference type="ChEBI" id="CHEBI:58210"/>
    </ligand>
</feature>
<keyword evidence="3" id="KW-0560">Oxidoreductase</keyword>
<evidence type="ECO:0000259" key="7">
    <source>
        <dbReference type="Pfam" id="PF00296"/>
    </source>
</evidence>
<dbReference type="Proteomes" id="UP000503339">
    <property type="component" value="Chromosome"/>
</dbReference>
<keyword evidence="1 6" id="KW-0285">Flavoprotein</keyword>
<dbReference type="SUPFAM" id="SSF51679">
    <property type="entry name" value="Bacterial luciferase-like"/>
    <property type="match status" value="1"/>
</dbReference>
<keyword evidence="2 6" id="KW-0288">FMN</keyword>
<dbReference type="InterPro" id="IPR011251">
    <property type="entry name" value="Luciferase-like_dom"/>
</dbReference>
<dbReference type="InterPro" id="IPR051260">
    <property type="entry name" value="Diverse_substr_monoxygenases"/>
</dbReference>